<reference evidence="1 2" key="1">
    <citation type="submission" date="2019-11" db="EMBL/GenBank/DDBJ databases">
        <title>Whole genome sequence of Oryza granulata.</title>
        <authorList>
            <person name="Li W."/>
        </authorList>
    </citation>
    <scope>NUCLEOTIDE SEQUENCE [LARGE SCALE GENOMIC DNA]</scope>
    <source>
        <strain evidence="2">cv. Menghai</strain>
        <tissue evidence="1">Leaf</tissue>
    </source>
</reference>
<comment type="caution">
    <text evidence="1">The sequence shown here is derived from an EMBL/GenBank/DDBJ whole genome shotgun (WGS) entry which is preliminary data.</text>
</comment>
<sequence>MIELIAIVLTELPSPSLISLIPVFSLRPPPSSPLGRYHRHLLPRAAAAAVFSHKSHQLDPPALELVVALDLQVAGSGDGELLLGVDVEEAAGSGGKATKERGEREATAVAIAANGLMGLATIVP</sequence>
<evidence type="ECO:0000313" key="1">
    <source>
        <dbReference type="EMBL" id="KAF0915926.1"/>
    </source>
</evidence>
<name>A0A6G1DU32_9ORYZ</name>
<proteinExistence type="predicted"/>
<dbReference type="Proteomes" id="UP000479710">
    <property type="component" value="Unassembled WGS sequence"/>
</dbReference>
<keyword evidence="2" id="KW-1185">Reference proteome</keyword>
<dbReference type="AlphaFoldDB" id="A0A6G1DU32"/>
<organism evidence="1 2">
    <name type="scientific">Oryza meyeriana var. granulata</name>
    <dbReference type="NCBI Taxonomy" id="110450"/>
    <lineage>
        <taxon>Eukaryota</taxon>
        <taxon>Viridiplantae</taxon>
        <taxon>Streptophyta</taxon>
        <taxon>Embryophyta</taxon>
        <taxon>Tracheophyta</taxon>
        <taxon>Spermatophyta</taxon>
        <taxon>Magnoliopsida</taxon>
        <taxon>Liliopsida</taxon>
        <taxon>Poales</taxon>
        <taxon>Poaceae</taxon>
        <taxon>BOP clade</taxon>
        <taxon>Oryzoideae</taxon>
        <taxon>Oryzeae</taxon>
        <taxon>Oryzinae</taxon>
        <taxon>Oryza</taxon>
        <taxon>Oryza meyeriana</taxon>
    </lineage>
</organism>
<protein>
    <submittedName>
        <fullName evidence="1">Uncharacterized protein</fullName>
    </submittedName>
</protein>
<dbReference type="EMBL" id="SPHZ02000005">
    <property type="protein sequence ID" value="KAF0915926.1"/>
    <property type="molecule type" value="Genomic_DNA"/>
</dbReference>
<evidence type="ECO:0000313" key="2">
    <source>
        <dbReference type="Proteomes" id="UP000479710"/>
    </source>
</evidence>
<gene>
    <name evidence="1" type="ORF">E2562_000569</name>
</gene>
<accession>A0A6G1DU32</accession>